<reference evidence="3" key="1">
    <citation type="submission" date="2018-05" db="EMBL/GenBank/DDBJ databases">
        <authorList>
            <person name="Feng T."/>
        </authorList>
    </citation>
    <scope>NUCLEOTIDE SEQUENCE [LARGE SCALE GENOMIC DNA]</scope>
    <source>
        <strain evidence="3">S27</strain>
    </source>
</reference>
<accession>A0A370N8Q5</accession>
<dbReference type="Proteomes" id="UP000254875">
    <property type="component" value="Unassembled WGS sequence"/>
</dbReference>
<keyword evidence="3" id="KW-1185">Reference proteome</keyword>
<dbReference type="AlphaFoldDB" id="A0A370N8Q5"/>
<gene>
    <name evidence="2" type="ORF">DLM46_13585</name>
</gene>
<proteinExistence type="predicted"/>
<evidence type="ECO:0000256" key="1">
    <source>
        <dbReference type="SAM" id="MobiDB-lite"/>
    </source>
</evidence>
<evidence type="ECO:0000313" key="2">
    <source>
        <dbReference type="EMBL" id="RDK01989.1"/>
    </source>
</evidence>
<dbReference type="EMBL" id="QHKS01000008">
    <property type="protein sequence ID" value="RDK01989.1"/>
    <property type="molecule type" value="Genomic_DNA"/>
</dbReference>
<name>A0A370N8Q5_9BURK</name>
<sequence length="102" mass="10803">MPTSEHKYSIEELIGALLRDQRIHEGHWALNVEFSASGASVKPQDNSGRTLPGLIVSVNSATLVQAESAAAGAVDAAVVNPRKDTASAKPTRIRKPQSSTLQ</sequence>
<comment type="caution">
    <text evidence="2">The sequence shown here is derived from an EMBL/GenBank/DDBJ whole genome shotgun (WGS) entry which is preliminary data.</text>
</comment>
<evidence type="ECO:0000313" key="3">
    <source>
        <dbReference type="Proteomes" id="UP000254875"/>
    </source>
</evidence>
<protein>
    <submittedName>
        <fullName evidence="2">Uncharacterized protein</fullName>
    </submittedName>
</protein>
<organism evidence="2 3">
    <name type="scientific">Paraburkholderia lacunae</name>
    <dbReference type="NCBI Taxonomy" id="2211104"/>
    <lineage>
        <taxon>Bacteria</taxon>
        <taxon>Pseudomonadati</taxon>
        <taxon>Pseudomonadota</taxon>
        <taxon>Betaproteobacteria</taxon>
        <taxon>Burkholderiales</taxon>
        <taxon>Burkholderiaceae</taxon>
        <taxon>Paraburkholderia</taxon>
    </lineage>
</organism>
<dbReference type="OrthoDB" id="9095855at2"/>
<dbReference type="RefSeq" id="WP_115101293.1">
    <property type="nucleotide sequence ID" value="NZ_QHKS01000008.1"/>
</dbReference>
<feature type="region of interest" description="Disordered" evidence="1">
    <location>
        <begin position="80"/>
        <end position="102"/>
    </location>
</feature>